<evidence type="ECO:0000313" key="6">
    <source>
        <dbReference type="Proteomes" id="UP000887569"/>
    </source>
</evidence>
<name>A0A914ZNU1_PARUN</name>
<dbReference type="AlphaFoldDB" id="A0A914ZNU1"/>
<dbReference type="GO" id="GO:0005634">
    <property type="term" value="C:nucleus"/>
    <property type="evidence" value="ECO:0007669"/>
    <property type="project" value="UniProtKB-SubCell"/>
</dbReference>
<dbReference type="PANTHER" id="PTHR10985">
    <property type="entry name" value="BASIC HELIX-LOOP-HELIX TRANSCRIPTION FACTOR, HES-RELATED"/>
    <property type="match status" value="1"/>
</dbReference>
<dbReference type="Pfam" id="PF00010">
    <property type="entry name" value="HLH"/>
    <property type="match status" value="1"/>
</dbReference>
<evidence type="ECO:0000256" key="3">
    <source>
        <dbReference type="ARBA" id="ARBA00023163"/>
    </source>
</evidence>
<proteinExistence type="predicted"/>
<organism evidence="6 7">
    <name type="scientific">Parascaris univalens</name>
    <name type="common">Nematode worm</name>
    <dbReference type="NCBI Taxonomy" id="6257"/>
    <lineage>
        <taxon>Eukaryota</taxon>
        <taxon>Metazoa</taxon>
        <taxon>Ecdysozoa</taxon>
        <taxon>Nematoda</taxon>
        <taxon>Chromadorea</taxon>
        <taxon>Rhabditida</taxon>
        <taxon>Spirurina</taxon>
        <taxon>Ascaridomorpha</taxon>
        <taxon>Ascaridoidea</taxon>
        <taxon>Ascarididae</taxon>
        <taxon>Parascaris</taxon>
    </lineage>
</organism>
<keyword evidence="2" id="KW-0805">Transcription regulation</keyword>
<dbReference type="CDD" id="cd11410">
    <property type="entry name" value="bHLH_O_HES"/>
    <property type="match status" value="1"/>
</dbReference>
<keyword evidence="3" id="KW-0804">Transcription</keyword>
<keyword evidence="4" id="KW-0539">Nucleus</keyword>
<evidence type="ECO:0000259" key="5">
    <source>
        <dbReference type="PROSITE" id="PS50888"/>
    </source>
</evidence>
<evidence type="ECO:0000256" key="4">
    <source>
        <dbReference type="ARBA" id="ARBA00023242"/>
    </source>
</evidence>
<evidence type="ECO:0000313" key="7">
    <source>
        <dbReference type="WBParaSite" id="PgB07_g021_t01"/>
    </source>
</evidence>
<reference evidence="7" key="1">
    <citation type="submission" date="2022-11" db="UniProtKB">
        <authorList>
            <consortium name="WormBaseParasite"/>
        </authorList>
    </citation>
    <scope>IDENTIFICATION</scope>
</reference>
<protein>
    <submittedName>
        <fullName evidence="7">BHLH domain-containing protein</fullName>
    </submittedName>
</protein>
<dbReference type="GO" id="GO:0046983">
    <property type="term" value="F:protein dimerization activity"/>
    <property type="evidence" value="ECO:0007669"/>
    <property type="project" value="InterPro"/>
</dbReference>
<dbReference type="PROSITE" id="PS50888">
    <property type="entry name" value="BHLH"/>
    <property type="match status" value="1"/>
</dbReference>
<dbReference type="InterPro" id="IPR011598">
    <property type="entry name" value="bHLH_dom"/>
</dbReference>
<keyword evidence="6" id="KW-1185">Reference proteome</keyword>
<dbReference type="InterPro" id="IPR036638">
    <property type="entry name" value="HLH_DNA-bd_sf"/>
</dbReference>
<accession>A0A914ZNU1</accession>
<dbReference type="SUPFAM" id="SSF47459">
    <property type="entry name" value="HLH, helix-loop-helix DNA-binding domain"/>
    <property type="match status" value="1"/>
</dbReference>
<evidence type="ECO:0000256" key="2">
    <source>
        <dbReference type="ARBA" id="ARBA00023015"/>
    </source>
</evidence>
<sequence>AVVFSSWIVLIHGSLPTLQLGFVMSPQISAKIMPSPYPSPSPPQLPLERKLKKPLMEKRRRARMNDCLDQLKQLLLHIAPHQRSKLEKADILEMTVAYLQQLHQQRTISPPNAIAGTAIYRQSYIDGFSMASAACVDYVRTVFTGDDATPYCQQLGVDLLQHLQSLLCAQLRVIPTDGGSPINDAHTRMSHAINMSHLPLVHPPPLSTKSYRRSSPHDLPANECEYSHIAYTSPDVIISAKAVADAHTRVISAPTADEQISDHRAQQAASVPLSFSPDVSLQLSPMSGSSLDETIQSSFISTSGCDALYTCTSSEKGEGRRLWRPF</sequence>
<dbReference type="SMART" id="SM00353">
    <property type="entry name" value="HLH"/>
    <property type="match status" value="1"/>
</dbReference>
<dbReference type="WBParaSite" id="PgB07_g021_t01">
    <property type="protein sequence ID" value="PgB07_g021_t01"/>
    <property type="gene ID" value="PgB07_g021"/>
</dbReference>
<dbReference type="Gene3D" id="4.10.280.10">
    <property type="entry name" value="Helix-loop-helix DNA-binding domain"/>
    <property type="match status" value="1"/>
</dbReference>
<dbReference type="Proteomes" id="UP000887569">
    <property type="component" value="Unplaced"/>
</dbReference>
<dbReference type="InterPro" id="IPR050370">
    <property type="entry name" value="HES_HEY"/>
</dbReference>
<evidence type="ECO:0000256" key="1">
    <source>
        <dbReference type="ARBA" id="ARBA00004123"/>
    </source>
</evidence>
<feature type="domain" description="BHLH" evidence="5">
    <location>
        <begin position="48"/>
        <end position="102"/>
    </location>
</feature>
<comment type="subcellular location">
    <subcellularLocation>
        <location evidence="1">Nucleus</location>
    </subcellularLocation>
</comment>